<dbReference type="SUPFAM" id="SSF57756">
    <property type="entry name" value="Retrovirus zinc finger-like domains"/>
    <property type="match status" value="1"/>
</dbReference>
<feature type="compositionally biased region" description="Low complexity" evidence="2">
    <location>
        <begin position="395"/>
        <end position="411"/>
    </location>
</feature>
<evidence type="ECO:0000256" key="2">
    <source>
        <dbReference type="SAM" id="MobiDB-lite"/>
    </source>
</evidence>
<feature type="compositionally biased region" description="Basic and acidic residues" evidence="2">
    <location>
        <begin position="371"/>
        <end position="380"/>
    </location>
</feature>
<feature type="region of interest" description="Disordered" evidence="2">
    <location>
        <begin position="430"/>
        <end position="453"/>
    </location>
</feature>
<dbReference type="AlphaFoldDB" id="A0AAD8S6V8"/>
<comment type="caution">
    <text evidence="4">The sequence shown here is derived from an EMBL/GenBank/DDBJ whole genome shotgun (WGS) entry which is preliminary data.</text>
</comment>
<keyword evidence="1" id="KW-0862">Zinc</keyword>
<dbReference type="EMBL" id="JAUUTY010000004">
    <property type="protein sequence ID" value="KAK1646223.1"/>
    <property type="molecule type" value="Genomic_DNA"/>
</dbReference>
<reference evidence="4" key="1">
    <citation type="submission" date="2023-07" db="EMBL/GenBank/DDBJ databases">
        <title>A chromosome-level genome assembly of Lolium multiflorum.</title>
        <authorList>
            <person name="Chen Y."/>
            <person name="Copetti D."/>
            <person name="Kolliker R."/>
            <person name="Studer B."/>
        </authorList>
    </citation>
    <scope>NUCLEOTIDE SEQUENCE</scope>
    <source>
        <strain evidence="4">02402/16</strain>
        <tissue evidence="4">Leaf</tissue>
    </source>
</reference>
<proteinExistence type="predicted"/>
<evidence type="ECO:0000313" key="5">
    <source>
        <dbReference type="Proteomes" id="UP001231189"/>
    </source>
</evidence>
<feature type="compositionally biased region" description="Basic and acidic residues" evidence="2">
    <location>
        <begin position="104"/>
        <end position="122"/>
    </location>
</feature>
<evidence type="ECO:0000313" key="4">
    <source>
        <dbReference type="EMBL" id="KAK1646223.1"/>
    </source>
</evidence>
<feature type="region of interest" description="Disordered" evidence="2">
    <location>
        <begin position="371"/>
        <end position="412"/>
    </location>
</feature>
<keyword evidence="5" id="KW-1185">Reference proteome</keyword>
<feature type="compositionally biased region" description="Basic and acidic residues" evidence="2">
    <location>
        <begin position="434"/>
        <end position="444"/>
    </location>
</feature>
<gene>
    <name evidence="4" type="ORF">QYE76_064028</name>
</gene>
<dbReference type="InterPro" id="IPR036875">
    <property type="entry name" value="Znf_CCHC_sf"/>
</dbReference>
<feature type="compositionally biased region" description="Low complexity" evidence="2">
    <location>
        <begin position="11"/>
        <end position="26"/>
    </location>
</feature>
<dbReference type="Pfam" id="PF00098">
    <property type="entry name" value="zf-CCHC"/>
    <property type="match status" value="1"/>
</dbReference>
<dbReference type="SMART" id="SM00343">
    <property type="entry name" value="ZnF_C2HC"/>
    <property type="match status" value="1"/>
</dbReference>
<accession>A0AAD8S6V8</accession>
<dbReference type="PANTHER" id="PTHR47592:SF27">
    <property type="entry name" value="OS08G0421700 PROTEIN"/>
    <property type="match status" value="1"/>
</dbReference>
<dbReference type="Proteomes" id="UP001231189">
    <property type="component" value="Unassembled WGS sequence"/>
</dbReference>
<keyword evidence="1" id="KW-0863">Zinc-finger</keyword>
<feature type="region of interest" description="Disordered" evidence="2">
    <location>
        <begin position="1"/>
        <end position="149"/>
    </location>
</feature>
<evidence type="ECO:0000256" key="1">
    <source>
        <dbReference type="PROSITE-ProRule" id="PRU00047"/>
    </source>
</evidence>
<organism evidence="4 5">
    <name type="scientific">Lolium multiflorum</name>
    <name type="common">Italian ryegrass</name>
    <name type="synonym">Lolium perenne subsp. multiflorum</name>
    <dbReference type="NCBI Taxonomy" id="4521"/>
    <lineage>
        <taxon>Eukaryota</taxon>
        <taxon>Viridiplantae</taxon>
        <taxon>Streptophyta</taxon>
        <taxon>Embryophyta</taxon>
        <taxon>Tracheophyta</taxon>
        <taxon>Spermatophyta</taxon>
        <taxon>Magnoliopsida</taxon>
        <taxon>Liliopsida</taxon>
        <taxon>Poales</taxon>
        <taxon>Poaceae</taxon>
        <taxon>BOP clade</taxon>
        <taxon>Pooideae</taxon>
        <taxon>Poodae</taxon>
        <taxon>Poeae</taxon>
        <taxon>Poeae Chloroplast Group 2 (Poeae type)</taxon>
        <taxon>Loliodinae</taxon>
        <taxon>Loliinae</taxon>
        <taxon>Lolium</taxon>
    </lineage>
</organism>
<name>A0AAD8S6V8_LOLMU</name>
<feature type="compositionally biased region" description="Polar residues" evidence="2">
    <location>
        <begin position="1"/>
        <end position="10"/>
    </location>
</feature>
<evidence type="ECO:0000259" key="3">
    <source>
        <dbReference type="PROSITE" id="PS50158"/>
    </source>
</evidence>
<dbReference type="PROSITE" id="PS50158">
    <property type="entry name" value="ZF_CCHC"/>
    <property type="match status" value="1"/>
</dbReference>
<keyword evidence="1" id="KW-0479">Metal-binding</keyword>
<feature type="compositionally biased region" description="Low complexity" evidence="2">
    <location>
        <begin position="52"/>
        <end position="61"/>
    </location>
</feature>
<dbReference type="Gene3D" id="4.10.60.10">
    <property type="entry name" value="Zinc finger, CCHC-type"/>
    <property type="match status" value="1"/>
</dbReference>
<feature type="domain" description="CCHC-type" evidence="3">
    <location>
        <begin position="426"/>
        <end position="441"/>
    </location>
</feature>
<dbReference type="InterPro" id="IPR001878">
    <property type="entry name" value="Znf_CCHC"/>
</dbReference>
<feature type="compositionally biased region" description="Basic residues" evidence="2">
    <location>
        <begin position="42"/>
        <end position="51"/>
    </location>
</feature>
<dbReference type="GO" id="GO:0008270">
    <property type="term" value="F:zinc ion binding"/>
    <property type="evidence" value="ECO:0007669"/>
    <property type="project" value="UniProtKB-KW"/>
</dbReference>
<dbReference type="GO" id="GO:0003676">
    <property type="term" value="F:nucleic acid binding"/>
    <property type="evidence" value="ECO:0007669"/>
    <property type="project" value="InterPro"/>
</dbReference>
<dbReference type="Pfam" id="PF14223">
    <property type="entry name" value="Retrotran_gag_2"/>
    <property type="match status" value="1"/>
</dbReference>
<feature type="compositionally biased region" description="Low complexity" evidence="2">
    <location>
        <begin position="74"/>
        <end position="86"/>
    </location>
</feature>
<protein>
    <recommendedName>
        <fullName evidence="3">CCHC-type domain-containing protein</fullName>
    </recommendedName>
</protein>
<dbReference type="PANTHER" id="PTHR47592">
    <property type="entry name" value="PBF68 PROTEIN"/>
    <property type="match status" value="1"/>
</dbReference>
<sequence length="453" mass="49854">MGSAATASQGPTRSTPSSSYRSAPYTVPKRKEEPATPVNTRRGGRGSRRSKGGAAAPSSSRPEAKEEPEEVSQRRCGGVRAAAAAHRQQRRPRGSPDACGVLGVHERQGRLEGRPRRGDCHVHPRLRQAAGGPHDDGEAGPSGLVKDEPIDEPVDERVKQEVVTDDMYNFQQYYDASGRRKYFWISSSSRVAFRPSRAVLPSVVFNAVYFDPSPVVNNVVINNVTAATSSATPPPPPPPDRQFPELTMAGFADALRPISLPVCTLRGGRLRPRSAYSSESVPCSELYIMESFHDIRMVNNRSVVEQAHEIQCIAKELELLKCALPDKFVAGCIIAKLPPSWRNFATTLKHKRQEISVENLIASLDVEEKARAKDTTEKGEGQSSANMVQKKPYNKNKGNNKPSFNKPMKTTTFKKKKMINKADLSCFTCGETGHFSKDCPERADRKKKGKSTR</sequence>